<keyword evidence="6 12" id="KW-1133">Transmembrane helix</keyword>
<evidence type="ECO:0000256" key="10">
    <source>
        <dbReference type="ARBA" id="ARBA00038162"/>
    </source>
</evidence>
<organism evidence="13 14">
    <name type="scientific">Penstemon smallii</name>
    <dbReference type="NCBI Taxonomy" id="265156"/>
    <lineage>
        <taxon>Eukaryota</taxon>
        <taxon>Viridiplantae</taxon>
        <taxon>Streptophyta</taxon>
        <taxon>Embryophyta</taxon>
        <taxon>Tracheophyta</taxon>
        <taxon>Spermatophyta</taxon>
        <taxon>Magnoliopsida</taxon>
        <taxon>eudicotyledons</taxon>
        <taxon>Gunneridae</taxon>
        <taxon>Pentapetalae</taxon>
        <taxon>asterids</taxon>
        <taxon>lamiids</taxon>
        <taxon>Lamiales</taxon>
        <taxon>Plantaginaceae</taxon>
        <taxon>Cheloneae</taxon>
        <taxon>Penstemon</taxon>
    </lineage>
</organism>
<keyword evidence="5" id="KW-0479">Metal-binding</keyword>
<dbReference type="GO" id="GO:0071555">
    <property type="term" value="P:cell wall organization"/>
    <property type="evidence" value="ECO:0007669"/>
    <property type="project" value="UniProtKB-KW"/>
</dbReference>
<keyword evidence="4 12" id="KW-0812">Transmembrane</keyword>
<dbReference type="GO" id="GO:0016757">
    <property type="term" value="F:glycosyltransferase activity"/>
    <property type="evidence" value="ECO:0007669"/>
    <property type="project" value="UniProtKB-KW"/>
</dbReference>
<dbReference type="FunFam" id="3.90.550.10:FF:000018">
    <property type="entry name" value="Hexosyltransferase"/>
    <property type="match status" value="1"/>
</dbReference>
<name>A0ABD3URC2_9LAMI</name>
<evidence type="ECO:0000256" key="7">
    <source>
        <dbReference type="ARBA" id="ARBA00023136"/>
    </source>
</evidence>
<comment type="subcellular location">
    <subcellularLocation>
        <location evidence="1">Golgi apparatus membrane</location>
        <topology evidence="1">Single-pass type II membrane protein</topology>
    </subcellularLocation>
</comment>
<evidence type="ECO:0000256" key="3">
    <source>
        <dbReference type="ARBA" id="ARBA00022679"/>
    </source>
</evidence>
<evidence type="ECO:0000313" key="13">
    <source>
        <dbReference type="EMBL" id="KAL3850825.1"/>
    </source>
</evidence>
<evidence type="ECO:0000256" key="12">
    <source>
        <dbReference type="SAM" id="Phobius"/>
    </source>
</evidence>
<comment type="similarity">
    <text evidence="10">Belongs to the glycosyltransferase 8 family. Glycogenin subfamily.</text>
</comment>
<evidence type="ECO:0000256" key="6">
    <source>
        <dbReference type="ARBA" id="ARBA00022989"/>
    </source>
</evidence>
<dbReference type="Proteomes" id="UP001634393">
    <property type="component" value="Unassembled WGS sequence"/>
</dbReference>
<dbReference type="AlphaFoldDB" id="A0ABD3URC2"/>
<keyword evidence="14" id="KW-1185">Reference proteome</keyword>
<dbReference type="Gene3D" id="3.90.550.10">
    <property type="entry name" value="Spore Coat Polysaccharide Biosynthesis Protein SpsA, Chain A"/>
    <property type="match status" value="1"/>
</dbReference>
<keyword evidence="3" id="KW-0808">Transferase</keyword>
<evidence type="ECO:0000256" key="8">
    <source>
        <dbReference type="ARBA" id="ARBA00023211"/>
    </source>
</evidence>
<feature type="transmembrane region" description="Helical" evidence="12">
    <location>
        <begin position="21"/>
        <end position="45"/>
    </location>
</feature>
<evidence type="ECO:0000256" key="2">
    <source>
        <dbReference type="ARBA" id="ARBA00022676"/>
    </source>
</evidence>
<accession>A0ABD3URC2</accession>
<dbReference type="EC" id="2.4.1.-" evidence="11"/>
<evidence type="ECO:0000256" key="9">
    <source>
        <dbReference type="ARBA" id="ARBA00023316"/>
    </source>
</evidence>
<dbReference type="Pfam" id="PF01501">
    <property type="entry name" value="Glyco_transf_8"/>
    <property type="match status" value="1"/>
</dbReference>
<dbReference type="EMBL" id="JBJXBP010000001">
    <property type="protein sequence ID" value="KAL3850825.1"/>
    <property type="molecule type" value="Genomic_DNA"/>
</dbReference>
<evidence type="ECO:0000256" key="5">
    <source>
        <dbReference type="ARBA" id="ARBA00022723"/>
    </source>
</evidence>
<evidence type="ECO:0000256" key="4">
    <source>
        <dbReference type="ARBA" id="ARBA00022692"/>
    </source>
</evidence>
<evidence type="ECO:0000256" key="1">
    <source>
        <dbReference type="ARBA" id="ARBA00004323"/>
    </source>
</evidence>
<dbReference type="GO" id="GO:0046872">
    <property type="term" value="F:metal ion binding"/>
    <property type="evidence" value="ECO:0007669"/>
    <property type="project" value="UniProtKB-KW"/>
</dbReference>
<keyword evidence="7 12" id="KW-0472">Membrane</keyword>
<dbReference type="CDD" id="cd02537">
    <property type="entry name" value="GT8_Glycogenin"/>
    <property type="match status" value="1"/>
</dbReference>
<proteinExistence type="inferred from homology"/>
<dbReference type="InterPro" id="IPR050587">
    <property type="entry name" value="GNT1/Glycosyltrans_8"/>
</dbReference>
<dbReference type="PANTHER" id="PTHR11183">
    <property type="entry name" value="GLYCOGENIN SUBFAMILY MEMBER"/>
    <property type="match status" value="1"/>
</dbReference>
<dbReference type="InterPro" id="IPR002495">
    <property type="entry name" value="Glyco_trans_8"/>
</dbReference>
<sequence length="585" mass="68598">MVLTKKTKSTSRCAKFLVMTRINLLFLSAFFLIIYANFNLLYPWASDYYEQAESLVKCSLNNAIDIDCPHYFRKENKKPCFLSELIQGADQVMKIGLVNMNNEDVIDWRKTYGQLIIPTAISFEKVSNLVKWKDLFPTWIDEEGEFDGPSCPEIPMLSDNNNEIRGHDMDMIVAKLPCKFGEEGWNRDVFRLQVHLVAANLAVKRGRRDSNGRLKVVFVSKCMPMVELFGCDELVTREGEYWWYYRPEIERLEHKVSLPIGSCNLAMPLWDKGSKEAYGASKLNRGIKKQTTNREAYATMLHSKESYVCGALTLAQSLIQTRTNRDLILLHDTSISEPKREALSRAGWKLRFIERISNPKARNNTYNQHNYSKFRVWQLTDYDKIVFIDVDILVLRNLDILFQLPQMSAAGNSHSNFNSGIMVIEPSNCTFRMFMNRIEEIVSYNGGDQGFLNEIFPWWHRLPRRVNFLRNFWSNEVRDRNDQLFGSDPPKLYTIHYLGSKPWLCYRDYDCNFDIPGQRVFASDVAHKRWWKFYDQMDEGLQKVCGLSEWRKIELEWNRNKAKENGYEDQHWRINVTDPRKLTIV</sequence>
<dbReference type="SUPFAM" id="SSF53448">
    <property type="entry name" value="Nucleotide-diphospho-sugar transferases"/>
    <property type="match status" value="1"/>
</dbReference>
<keyword evidence="8" id="KW-0464">Manganese</keyword>
<dbReference type="InterPro" id="IPR029044">
    <property type="entry name" value="Nucleotide-diphossugar_trans"/>
</dbReference>
<comment type="caution">
    <text evidence="13">The sequence shown here is derived from an EMBL/GenBank/DDBJ whole genome shotgun (WGS) entry which is preliminary data.</text>
</comment>
<reference evidence="13 14" key="1">
    <citation type="submission" date="2024-12" db="EMBL/GenBank/DDBJ databases">
        <title>The unique morphological basis and parallel evolutionary history of personate flowers in Penstemon.</title>
        <authorList>
            <person name="Depatie T.H."/>
            <person name="Wessinger C.A."/>
        </authorList>
    </citation>
    <scope>NUCLEOTIDE SEQUENCE [LARGE SCALE GENOMIC DNA]</scope>
    <source>
        <strain evidence="13">WTNN_2</strain>
        <tissue evidence="13">Leaf</tissue>
    </source>
</reference>
<dbReference type="GO" id="GO:0000139">
    <property type="term" value="C:Golgi membrane"/>
    <property type="evidence" value="ECO:0007669"/>
    <property type="project" value="UniProtKB-SubCell"/>
</dbReference>
<keyword evidence="9" id="KW-0961">Cell wall biogenesis/degradation</keyword>
<gene>
    <name evidence="13" type="ORF">ACJIZ3_012707</name>
</gene>
<evidence type="ECO:0000313" key="14">
    <source>
        <dbReference type="Proteomes" id="UP001634393"/>
    </source>
</evidence>
<protein>
    <recommendedName>
        <fullName evidence="11">Hexosyltransferase</fullName>
        <ecNumber evidence="11">2.4.1.-</ecNumber>
    </recommendedName>
</protein>
<keyword evidence="2" id="KW-0328">Glycosyltransferase</keyword>
<evidence type="ECO:0000256" key="11">
    <source>
        <dbReference type="RuleBase" id="RU362027"/>
    </source>
</evidence>